<dbReference type="OrthoDB" id="278817at2"/>
<keyword evidence="3" id="KW-1185">Reference proteome</keyword>
<dbReference type="Proteomes" id="UP000182661">
    <property type="component" value="Unassembled WGS sequence"/>
</dbReference>
<evidence type="ECO:0000313" key="2">
    <source>
        <dbReference type="EMBL" id="OJF97413.1"/>
    </source>
</evidence>
<dbReference type="NCBIfam" id="NF033684">
    <property type="entry name" value="suffix_2_RND"/>
    <property type="match status" value="1"/>
</dbReference>
<feature type="transmembrane region" description="Helical" evidence="1">
    <location>
        <begin position="101"/>
        <end position="119"/>
    </location>
</feature>
<comment type="caution">
    <text evidence="2">The sequence shown here is derived from an EMBL/GenBank/DDBJ whole genome shotgun (WGS) entry which is preliminary data.</text>
</comment>
<feature type="transmembrane region" description="Helical" evidence="1">
    <location>
        <begin position="20"/>
        <end position="42"/>
    </location>
</feature>
<accession>A0A657LSP4</accession>
<dbReference type="EMBL" id="LSRP01000083">
    <property type="protein sequence ID" value="OJF97413.1"/>
    <property type="molecule type" value="Genomic_DNA"/>
</dbReference>
<name>A0A657LSP4_9HYPH</name>
<evidence type="ECO:0000313" key="3">
    <source>
        <dbReference type="Proteomes" id="UP000182661"/>
    </source>
</evidence>
<feature type="transmembrane region" description="Helical" evidence="1">
    <location>
        <begin position="131"/>
        <end position="153"/>
    </location>
</feature>
<organism evidence="2 3">
    <name type="scientific">Pararhizobium antarcticum</name>
    <dbReference type="NCBI Taxonomy" id="1798805"/>
    <lineage>
        <taxon>Bacteria</taxon>
        <taxon>Pseudomonadati</taxon>
        <taxon>Pseudomonadota</taxon>
        <taxon>Alphaproteobacteria</taxon>
        <taxon>Hyphomicrobiales</taxon>
        <taxon>Rhizobiaceae</taxon>
        <taxon>Rhizobium/Agrobacterium group</taxon>
        <taxon>Pararhizobium</taxon>
    </lineage>
</organism>
<protein>
    <recommendedName>
        <fullName evidence="4">Transporter suffix domain-containing protein</fullName>
    </recommendedName>
</protein>
<proteinExistence type="predicted"/>
<keyword evidence="1" id="KW-0812">Transmembrane</keyword>
<dbReference type="AlphaFoldDB" id="A0A657LSP4"/>
<evidence type="ECO:0000256" key="1">
    <source>
        <dbReference type="SAM" id="Phobius"/>
    </source>
</evidence>
<feature type="transmembrane region" description="Helical" evidence="1">
    <location>
        <begin position="48"/>
        <end position="71"/>
    </location>
</feature>
<gene>
    <name evidence="2" type="ORF">AX760_16965</name>
</gene>
<keyword evidence="1" id="KW-0472">Membrane</keyword>
<reference evidence="2 3" key="1">
    <citation type="submission" date="2016-02" db="EMBL/GenBank/DDBJ databases">
        <title>Genome sequencing of a beta-galactosidase producing bacteria Rhizobium sp. 59.</title>
        <authorList>
            <person name="Wang D."/>
            <person name="Kot W."/>
            <person name="Qin Y."/>
            <person name="Hansen L."/>
            <person name="Naqvi K."/>
            <person name="Rensing C."/>
        </authorList>
    </citation>
    <scope>NUCLEOTIDE SEQUENCE [LARGE SCALE GENOMIC DNA]</scope>
    <source>
        <strain evidence="2 3">59</strain>
    </source>
</reference>
<keyword evidence="1" id="KW-1133">Transmembrane helix</keyword>
<dbReference type="RefSeq" id="WP_071833023.1">
    <property type="nucleotide sequence ID" value="NZ_LSRP01000083.1"/>
</dbReference>
<evidence type="ECO:0008006" key="4">
    <source>
        <dbReference type="Google" id="ProtNLM"/>
    </source>
</evidence>
<dbReference type="InterPro" id="IPR047961">
    <property type="entry name" value="Transp_suffix-like"/>
</dbReference>
<sequence length="173" mass="19041">MSVNTETNIEPAAATWRFKLGIALVCLAIGMWLCVPLAAWAGVPNTRIAAITGIIFIVNKVLLLLVIAVMGKSGFQQLKGKIFGVFKLAPDTSVSSGRYKLGLVMFCLPLLTSWLEPYIDAVAPGLRPNIWQFQLLGDVMFLASFFVLGGNFWEKIRSLFIRTSRVVYTPTAE</sequence>